<comment type="caution">
    <text evidence="1">The sequence shown here is derived from an EMBL/GenBank/DDBJ whole genome shotgun (WGS) entry which is preliminary data.</text>
</comment>
<protein>
    <submittedName>
        <fullName evidence="1">Uncharacterized protein</fullName>
    </submittedName>
</protein>
<name>A0A483G8E0_KLEPN</name>
<gene>
    <name evidence="1" type="ORF">ETE62_01195</name>
</gene>
<organism evidence="1">
    <name type="scientific">Klebsiella pneumoniae</name>
    <dbReference type="NCBI Taxonomy" id="573"/>
    <lineage>
        <taxon>Bacteria</taxon>
        <taxon>Pseudomonadati</taxon>
        <taxon>Pseudomonadota</taxon>
        <taxon>Gammaproteobacteria</taxon>
        <taxon>Enterobacterales</taxon>
        <taxon>Enterobacteriaceae</taxon>
        <taxon>Klebsiella/Raoultella group</taxon>
        <taxon>Klebsiella</taxon>
        <taxon>Klebsiella pneumoniae complex</taxon>
    </lineage>
</organism>
<evidence type="ECO:0000313" key="1">
    <source>
        <dbReference type="EMBL" id="TCX02687.1"/>
    </source>
</evidence>
<proteinExistence type="predicted"/>
<reference evidence="1" key="1">
    <citation type="submission" date="2019-01" db="EMBL/GenBank/DDBJ databases">
        <authorList>
            <person name="Lista F."/>
            <person name="Anselmo A."/>
        </authorList>
    </citation>
    <scope>NUCLEOTIDE SEQUENCE</scope>
    <source>
        <strain evidence="1">22S</strain>
    </source>
</reference>
<dbReference type="AlphaFoldDB" id="A0A483G8E0"/>
<sequence>MVLLRIVFPLNPCFVLWTSRSHKLHVGGKEEKILIYNQKELNKPMGILYAPLAFYQDGNDCRAVPSPSGRGPRRG</sequence>
<accession>A0A483G8E0</accession>
<dbReference type="EMBL" id="SDCA01000001">
    <property type="protein sequence ID" value="TCX02687.1"/>
    <property type="molecule type" value="Genomic_DNA"/>
</dbReference>